<dbReference type="AlphaFoldDB" id="A0A8H3GHF8"/>
<dbReference type="Proteomes" id="UP000663831">
    <property type="component" value="Unassembled WGS sequence"/>
</dbReference>
<sequence length="305" mass="33961">MTAAQRHPGQTQPIQVDCNRKQALALSVLYYKTAIRGRATLILALKPVLDPSSGANLADKAMVLKLIWRDQARFREGLILGQFSGVHGLCQKLFEGDVLIGGSPDVVYPRQDLSPGPLGDVFGSGTDKVDVQGAIQDSAHVQSQLLMQPGRPLKEALNEFELVAGMIGALMGHWALVRNQVQHRDISINNIILPDGHEYTHDSKALEWERLREYGAGRCAQEFVVPDWVGLFNEPNEPKYKSVEKLEWNFDPKRRLLVLEKVIRDLGRSEPFGFLSDLDMANILSLSRSDVHMDRTVSGYIGPTK</sequence>
<protein>
    <recommendedName>
        <fullName evidence="1">Fungal-type protein kinase domain-containing protein</fullName>
    </recommendedName>
</protein>
<evidence type="ECO:0000313" key="2">
    <source>
        <dbReference type="EMBL" id="CAE6450149.1"/>
    </source>
</evidence>
<evidence type="ECO:0000259" key="1">
    <source>
        <dbReference type="Pfam" id="PF17667"/>
    </source>
</evidence>
<dbReference type="OrthoDB" id="5569250at2759"/>
<proteinExistence type="predicted"/>
<dbReference type="EMBL" id="CAJMWV010001953">
    <property type="protein sequence ID" value="CAE6450149.1"/>
    <property type="molecule type" value="Genomic_DNA"/>
</dbReference>
<reference evidence="2" key="1">
    <citation type="submission" date="2021-01" db="EMBL/GenBank/DDBJ databases">
        <authorList>
            <person name="Kaushik A."/>
        </authorList>
    </citation>
    <scope>NUCLEOTIDE SEQUENCE</scope>
    <source>
        <strain evidence="2">AG3-1AP</strain>
    </source>
</reference>
<accession>A0A8H3GHF8</accession>
<name>A0A8H3GHF8_9AGAM</name>
<feature type="domain" description="Fungal-type protein kinase" evidence="1">
    <location>
        <begin position="19"/>
        <end position="198"/>
    </location>
</feature>
<comment type="caution">
    <text evidence="2">The sequence shown here is derived from an EMBL/GenBank/DDBJ whole genome shotgun (WGS) entry which is preliminary data.</text>
</comment>
<evidence type="ECO:0000313" key="3">
    <source>
        <dbReference type="Proteomes" id="UP000663831"/>
    </source>
</evidence>
<dbReference type="InterPro" id="IPR040976">
    <property type="entry name" value="Pkinase_fungal"/>
</dbReference>
<gene>
    <name evidence="2" type="ORF">RDB_LOCUS65323</name>
</gene>
<dbReference type="Pfam" id="PF17667">
    <property type="entry name" value="Pkinase_fungal"/>
    <property type="match status" value="1"/>
</dbReference>
<organism evidence="2 3">
    <name type="scientific">Rhizoctonia solani</name>
    <dbReference type="NCBI Taxonomy" id="456999"/>
    <lineage>
        <taxon>Eukaryota</taxon>
        <taxon>Fungi</taxon>
        <taxon>Dikarya</taxon>
        <taxon>Basidiomycota</taxon>
        <taxon>Agaricomycotina</taxon>
        <taxon>Agaricomycetes</taxon>
        <taxon>Cantharellales</taxon>
        <taxon>Ceratobasidiaceae</taxon>
        <taxon>Rhizoctonia</taxon>
    </lineage>
</organism>